<keyword evidence="2" id="KW-0067">ATP-binding</keyword>
<dbReference type="Pfam" id="PF00288">
    <property type="entry name" value="GHMP_kinases_N"/>
    <property type="match status" value="1"/>
</dbReference>
<dbReference type="Gene3D" id="3.30.70.890">
    <property type="entry name" value="GHMP kinase, C-terminal domain"/>
    <property type="match status" value="1"/>
</dbReference>
<dbReference type="GO" id="GO:0047940">
    <property type="term" value="F:glucuronokinase activity"/>
    <property type="evidence" value="ECO:0007669"/>
    <property type="project" value="TreeGrafter"/>
</dbReference>
<dbReference type="STRING" id="2903.R1EU11"/>
<protein>
    <recommendedName>
        <fullName evidence="7">GHMP kinase N-terminal domain-containing protein</fullName>
    </recommendedName>
</protein>
<evidence type="ECO:0000313" key="5">
    <source>
        <dbReference type="EnsemblProtists" id="EOD26446"/>
    </source>
</evidence>
<dbReference type="InterPro" id="IPR006204">
    <property type="entry name" value="GHMP_kinase_N_dom"/>
</dbReference>
<reference evidence="5" key="2">
    <citation type="submission" date="2024-10" db="UniProtKB">
        <authorList>
            <consortium name="EnsemblProtists"/>
        </authorList>
    </citation>
    <scope>IDENTIFICATION</scope>
</reference>
<dbReference type="InterPro" id="IPR014721">
    <property type="entry name" value="Ribsml_uS5_D2-typ_fold_subgr"/>
</dbReference>
<dbReference type="RefSeq" id="XP_005778875.1">
    <property type="nucleotide sequence ID" value="XM_005778818.1"/>
</dbReference>
<name>A0A0D3JSG1_EMIH1</name>
<dbReference type="Proteomes" id="UP000013827">
    <property type="component" value="Unassembled WGS sequence"/>
</dbReference>
<reference evidence="6" key="1">
    <citation type="journal article" date="2013" name="Nature">
        <title>Pan genome of the phytoplankton Emiliania underpins its global distribution.</title>
        <authorList>
            <person name="Read B.A."/>
            <person name="Kegel J."/>
            <person name="Klute M.J."/>
            <person name="Kuo A."/>
            <person name="Lefebvre S.C."/>
            <person name="Maumus F."/>
            <person name="Mayer C."/>
            <person name="Miller J."/>
            <person name="Monier A."/>
            <person name="Salamov A."/>
            <person name="Young J."/>
            <person name="Aguilar M."/>
            <person name="Claverie J.M."/>
            <person name="Frickenhaus S."/>
            <person name="Gonzalez K."/>
            <person name="Herman E.K."/>
            <person name="Lin Y.C."/>
            <person name="Napier J."/>
            <person name="Ogata H."/>
            <person name="Sarno A.F."/>
            <person name="Shmutz J."/>
            <person name="Schroeder D."/>
            <person name="de Vargas C."/>
            <person name="Verret F."/>
            <person name="von Dassow P."/>
            <person name="Valentin K."/>
            <person name="Van de Peer Y."/>
            <person name="Wheeler G."/>
            <person name="Dacks J.B."/>
            <person name="Delwiche C.F."/>
            <person name="Dyhrman S.T."/>
            <person name="Glockner G."/>
            <person name="John U."/>
            <person name="Richards T."/>
            <person name="Worden A.Z."/>
            <person name="Zhang X."/>
            <person name="Grigoriev I.V."/>
            <person name="Allen A.E."/>
            <person name="Bidle K."/>
            <person name="Borodovsky M."/>
            <person name="Bowler C."/>
            <person name="Brownlee C."/>
            <person name="Cock J.M."/>
            <person name="Elias M."/>
            <person name="Gladyshev V.N."/>
            <person name="Groth M."/>
            <person name="Guda C."/>
            <person name="Hadaegh A."/>
            <person name="Iglesias-Rodriguez M.D."/>
            <person name="Jenkins J."/>
            <person name="Jones B.M."/>
            <person name="Lawson T."/>
            <person name="Leese F."/>
            <person name="Lindquist E."/>
            <person name="Lobanov A."/>
            <person name="Lomsadze A."/>
            <person name="Malik S.B."/>
            <person name="Marsh M.E."/>
            <person name="Mackinder L."/>
            <person name="Mock T."/>
            <person name="Mueller-Roeber B."/>
            <person name="Pagarete A."/>
            <person name="Parker M."/>
            <person name="Probert I."/>
            <person name="Quesneville H."/>
            <person name="Raines C."/>
            <person name="Rensing S.A."/>
            <person name="Riano-Pachon D.M."/>
            <person name="Richier S."/>
            <person name="Rokitta S."/>
            <person name="Shiraiwa Y."/>
            <person name="Soanes D.M."/>
            <person name="van der Giezen M."/>
            <person name="Wahlund T.M."/>
            <person name="Williams B."/>
            <person name="Wilson W."/>
            <person name="Wolfe G."/>
            <person name="Wurch L.L."/>
        </authorList>
    </citation>
    <scope>NUCLEOTIDE SEQUENCE</scope>
</reference>
<accession>A0A0D3JSG1</accession>
<feature type="domain" description="GHMP kinase N-terminal" evidence="3">
    <location>
        <begin position="89"/>
        <end position="173"/>
    </location>
</feature>
<feature type="domain" description="GHMP kinase C-terminal" evidence="4">
    <location>
        <begin position="247"/>
        <end position="322"/>
    </location>
</feature>
<evidence type="ECO:0000256" key="2">
    <source>
        <dbReference type="ARBA" id="ARBA00022840"/>
    </source>
</evidence>
<dbReference type="InterPro" id="IPR036554">
    <property type="entry name" value="GHMP_kinase_C_sf"/>
</dbReference>
<evidence type="ECO:0008006" key="7">
    <source>
        <dbReference type="Google" id="ProtNLM"/>
    </source>
</evidence>
<keyword evidence="6" id="KW-1185">Reference proteome</keyword>
<dbReference type="InterPro" id="IPR020568">
    <property type="entry name" value="Ribosomal_Su5_D2-typ_SF"/>
</dbReference>
<evidence type="ECO:0000259" key="4">
    <source>
        <dbReference type="Pfam" id="PF08544"/>
    </source>
</evidence>
<dbReference type="SUPFAM" id="SSF54211">
    <property type="entry name" value="Ribosomal protein S5 domain 2-like"/>
    <property type="match status" value="1"/>
</dbReference>
<dbReference type="eggNOG" id="ENOG502QPXH">
    <property type="taxonomic scope" value="Eukaryota"/>
</dbReference>
<dbReference type="EnsemblProtists" id="EOD26446">
    <property type="protein sequence ID" value="EOD26446"/>
    <property type="gene ID" value="EMIHUDRAFT_54068"/>
</dbReference>
<dbReference type="HOGENOM" id="CLU_050132_0_0_1"/>
<organism evidence="5 6">
    <name type="scientific">Emiliania huxleyi (strain CCMP1516)</name>
    <dbReference type="NCBI Taxonomy" id="280463"/>
    <lineage>
        <taxon>Eukaryota</taxon>
        <taxon>Haptista</taxon>
        <taxon>Haptophyta</taxon>
        <taxon>Prymnesiophyceae</taxon>
        <taxon>Isochrysidales</taxon>
        <taxon>Noelaerhabdaceae</taxon>
        <taxon>Emiliania</taxon>
    </lineage>
</organism>
<dbReference type="OMA" id="NHMDELG"/>
<dbReference type="PaxDb" id="2903-EOD26446"/>
<evidence type="ECO:0000256" key="1">
    <source>
        <dbReference type="ARBA" id="ARBA00022741"/>
    </source>
</evidence>
<dbReference type="Pfam" id="PF08544">
    <property type="entry name" value="GHMP_kinases_C"/>
    <property type="match status" value="1"/>
</dbReference>
<dbReference type="PANTHER" id="PTHR38710:SF1">
    <property type="entry name" value="WITH PUTATIVE URIDYL PYROPHOSPHORYLASE-RELATED"/>
    <property type="match status" value="1"/>
</dbReference>
<dbReference type="SUPFAM" id="SSF55060">
    <property type="entry name" value="GHMP Kinase, C-terminal domain"/>
    <property type="match status" value="1"/>
</dbReference>
<dbReference type="PANTHER" id="PTHR38710">
    <property type="entry name" value="WITH PUTATIVE URIDYL PYROPHOSPHORYLASE-RELATED"/>
    <property type="match status" value="1"/>
</dbReference>
<dbReference type="InterPro" id="IPR053034">
    <property type="entry name" value="Glucuronokinase-like"/>
</dbReference>
<dbReference type="GeneID" id="17271992"/>
<dbReference type="GO" id="GO:0005524">
    <property type="term" value="F:ATP binding"/>
    <property type="evidence" value="ECO:0007669"/>
    <property type="project" value="UniProtKB-KW"/>
</dbReference>
<sequence>FSATAYARVGLVGNPSDGFHGKTIAVAVENFCATVAIHMSDAITFTPNPRCDATSGFTSLAELHGALARDGYQGGIVLLQATCKRFHEYCAERHLVLPSRNFTLSYDTNIPRQVGLAGSSAIITATLRCLLHFFEVSDEQMPLPLRPSFVLSVESGELGITAGLQDRVIQAYEGCMFMDFAKELLEGRGYGDYSRIPTATLPPLWLAFVKDPSNSGKIHSDVKARWLAGEAAVVDAMASFASLTDRAREALLAGDAAALGDAMRENFRLRRAVYGDACLGADNIAMVELAAAHGAPAKFSGSGGAVVGLSTGEEQSAVLEAAFKQHGFGFVRLVP</sequence>
<proteinExistence type="predicted"/>
<dbReference type="AlphaFoldDB" id="A0A0D3JSG1"/>
<keyword evidence="1" id="KW-0547">Nucleotide-binding</keyword>
<evidence type="ECO:0000313" key="6">
    <source>
        <dbReference type="Proteomes" id="UP000013827"/>
    </source>
</evidence>
<dbReference type="InterPro" id="IPR013750">
    <property type="entry name" value="GHMP_kinase_C_dom"/>
</dbReference>
<dbReference type="PRINTS" id="PR00959">
    <property type="entry name" value="MEVGALKINASE"/>
</dbReference>
<evidence type="ECO:0000259" key="3">
    <source>
        <dbReference type="Pfam" id="PF00288"/>
    </source>
</evidence>
<dbReference type="Gene3D" id="3.30.230.10">
    <property type="match status" value="1"/>
</dbReference>
<dbReference type="KEGG" id="ehx:EMIHUDRAFT_54068"/>